<accession>A0ACC2W751</accession>
<comment type="caution">
    <text evidence="1">The sequence shown here is derived from an EMBL/GenBank/DDBJ whole genome shotgun (WGS) entry which is preliminary data.</text>
</comment>
<reference evidence="1" key="1">
    <citation type="submission" date="2023-04" db="EMBL/GenBank/DDBJ databases">
        <title>Draft Genome sequencing of Naganishia species isolated from polar environments using Oxford Nanopore Technology.</title>
        <authorList>
            <person name="Leo P."/>
            <person name="Venkateswaran K."/>
        </authorList>
    </citation>
    <scope>NUCLEOTIDE SEQUENCE</scope>
    <source>
        <strain evidence="1">MNA-CCFEE 5262</strain>
    </source>
</reference>
<sequence>MAANAARTAAVASVEAASTVTTTSILGGAGKMGAEVISKEAGAVVGDKQPRILPYSSVTNAALPETAALSHAIPQPTITTATGTLSPNTLTSSIARQALSKPITPSGAAGRNGSTLARMDLNVAQTAETIKEAISNAVQEGLEEQMDKAMDMHKVTVAATSVGTISGPEVIAKSASVL</sequence>
<protein>
    <submittedName>
        <fullName evidence="1">Uncharacterized protein</fullName>
    </submittedName>
</protein>
<evidence type="ECO:0000313" key="2">
    <source>
        <dbReference type="Proteomes" id="UP001230649"/>
    </source>
</evidence>
<organism evidence="1 2">
    <name type="scientific">Naganishia adeliensis</name>
    <dbReference type="NCBI Taxonomy" id="92952"/>
    <lineage>
        <taxon>Eukaryota</taxon>
        <taxon>Fungi</taxon>
        <taxon>Dikarya</taxon>
        <taxon>Basidiomycota</taxon>
        <taxon>Agaricomycotina</taxon>
        <taxon>Tremellomycetes</taxon>
        <taxon>Filobasidiales</taxon>
        <taxon>Filobasidiaceae</taxon>
        <taxon>Naganishia</taxon>
    </lineage>
</organism>
<dbReference type="EMBL" id="JASBWS010000040">
    <property type="protein sequence ID" value="KAJ9106932.1"/>
    <property type="molecule type" value="Genomic_DNA"/>
</dbReference>
<dbReference type="Proteomes" id="UP001230649">
    <property type="component" value="Unassembled WGS sequence"/>
</dbReference>
<gene>
    <name evidence="1" type="ORF">QFC20_003941</name>
</gene>
<proteinExistence type="predicted"/>
<evidence type="ECO:0000313" key="1">
    <source>
        <dbReference type="EMBL" id="KAJ9106932.1"/>
    </source>
</evidence>
<keyword evidence="2" id="KW-1185">Reference proteome</keyword>
<name>A0ACC2W751_9TREE</name>